<sequence>MQSILQTAELNGFKRFVNSELCSFCQCKQNVHVSQISKNEKLFLCAKSLFNQI</sequence>
<evidence type="ECO:0000313" key="1">
    <source>
        <dbReference type="EMBL" id="CEK81121.1"/>
    </source>
</evidence>
<gene>
    <name evidence="1" type="primary">ORF124430</name>
</gene>
<dbReference type="EMBL" id="HACG01034256">
    <property type="protein sequence ID" value="CEK81121.1"/>
    <property type="molecule type" value="Transcribed_RNA"/>
</dbReference>
<accession>A0A0B7AMA4</accession>
<dbReference type="AlphaFoldDB" id="A0A0B7AMA4"/>
<protein>
    <submittedName>
        <fullName evidence="1">Uncharacterized protein</fullName>
    </submittedName>
</protein>
<name>A0A0B7AMA4_9EUPU</name>
<reference evidence="1" key="1">
    <citation type="submission" date="2014-12" db="EMBL/GenBank/DDBJ databases">
        <title>Insight into the proteome of Arion vulgaris.</title>
        <authorList>
            <person name="Aradska J."/>
            <person name="Bulat T."/>
            <person name="Smidak R."/>
            <person name="Sarate P."/>
            <person name="Gangsoo J."/>
            <person name="Sialana F."/>
            <person name="Bilban M."/>
            <person name="Lubec G."/>
        </authorList>
    </citation>
    <scope>NUCLEOTIDE SEQUENCE</scope>
    <source>
        <tissue evidence="1">Skin</tissue>
    </source>
</reference>
<proteinExistence type="predicted"/>
<organism evidence="1">
    <name type="scientific">Arion vulgaris</name>
    <dbReference type="NCBI Taxonomy" id="1028688"/>
    <lineage>
        <taxon>Eukaryota</taxon>
        <taxon>Metazoa</taxon>
        <taxon>Spiralia</taxon>
        <taxon>Lophotrochozoa</taxon>
        <taxon>Mollusca</taxon>
        <taxon>Gastropoda</taxon>
        <taxon>Heterobranchia</taxon>
        <taxon>Euthyneura</taxon>
        <taxon>Panpulmonata</taxon>
        <taxon>Eupulmonata</taxon>
        <taxon>Stylommatophora</taxon>
        <taxon>Helicina</taxon>
        <taxon>Arionoidea</taxon>
        <taxon>Arionidae</taxon>
        <taxon>Arion</taxon>
    </lineage>
</organism>